<dbReference type="RefSeq" id="WP_200357295.1">
    <property type="nucleotide sequence ID" value="NZ_JAENIL010000040.1"/>
</dbReference>
<dbReference type="Gene3D" id="2.120.10.30">
    <property type="entry name" value="TolB, C-terminal domain"/>
    <property type="match status" value="1"/>
</dbReference>
<protein>
    <submittedName>
        <fullName evidence="3">PQQ-dependent sugar dehydrogenase</fullName>
    </submittedName>
</protein>
<keyword evidence="4" id="KW-1185">Reference proteome</keyword>
<evidence type="ECO:0000259" key="2">
    <source>
        <dbReference type="Pfam" id="PF13290"/>
    </source>
</evidence>
<comment type="caution">
    <text evidence="3">The sequence shown here is derived from an EMBL/GenBank/DDBJ whole genome shotgun (WGS) entry which is preliminary data.</text>
</comment>
<dbReference type="SUPFAM" id="SSF50952">
    <property type="entry name" value="Soluble quinoprotein glucose dehydrogenase"/>
    <property type="match status" value="1"/>
</dbReference>
<dbReference type="InterPro" id="IPR059177">
    <property type="entry name" value="GH29D-like_dom"/>
</dbReference>
<evidence type="ECO:0000259" key="1">
    <source>
        <dbReference type="Pfam" id="PF07995"/>
    </source>
</evidence>
<dbReference type="PANTHER" id="PTHR19328">
    <property type="entry name" value="HEDGEHOG-INTERACTING PROTEIN"/>
    <property type="match status" value="1"/>
</dbReference>
<proteinExistence type="predicted"/>
<dbReference type="InterPro" id="IPR011041">
    <property type="entry name" value="Quinoprot_gluc/sorb_DH_b-prop"/>
</dbReference>
<dbReference type="InterPro" id="IPR011042">
    <property type="entry name" value="6-blade_b-propeller_TolB-like"/>
</dbReference>
<sequence>MLKLRLAALLAGLALPFSLSGGIKLPEGFIEETVVPEISAATAFSFLPDGRILLCEQKGRILVHQDGKLLPEPLLELEVDHYWERGIIGLAIDPDFENEPWIYVFYATNVDFPKTVISRFKIDGNRALRESEEVLIEGKDQLAYGGFKPAGHQGGVLAFGPDGKLYIGTGEYTASWPSQSLETIAGKVLRINKDGTIPSDNPYYDQLEGVYRSIYSTGIRNPFGLVFEESTGDLYLTDVGQTAYEEVNVIVKGGNYGWPEEEGPPTKSDTFESIAPIHAFTPAIGQSIVGGEFYEGSQLPYPEEYHGKFFFMDYMANWVNTLDPKNPEDVQTFATGLAGPVAIHLGPEGDLYYLNRNAWVYDGRLQPHTGSLRRISYVGEEQAVLWRKQQDANKPSIPTEDVSEPKLALSPPSGVYTGPIQVNVAGSLARDPKITIRYTLSGALPDRWSPLYEGGLNISKDQYLVVAALDESSSVVQSVRADYRVASQTPYGLNKRPRHAEAYIPDEIAAFPKNLSELGIFADLASSQPIEGFIPYRLTNPVWEPYVSVKRWLSVPDFKHIEFLEQGRANLPPGSLILQHFDLTPNNASRIRLETRLIRVGQNDTHQAVTYLWKEDQSDARLSETMNMQDLSAKLGLPAGDRSWITPGPMDNLSFDNPRVFYYHDISVAQLNAPVTYPQTGVSDNQIRTWNHIGLFDTRIEEALIPRLPSFAAIGDPNSSIEHQVRSYLHTNCASCHHPEGNVRSNFDARIQTNVWGQGLLWSKAATPLYGFDAENLIQPGYPEKSILIERLRQHSSPFKMPSPSLYKQISPIVPIMDEWILELGRKHLSVKLDENAIDESAGNLACFKITTPTATYYLEKSGGGLSSLLDTSGNDWLGFEPTKGSGAKGEYRGFPNAVHQQAGSYFHAMNSGTDPCITEVLENRGDHVSISVRSESGHWAGRYDFYGDRSTFTMTQMPEDKAYWILYEGTPGGSFDLDDWWMTSSQKEPQPMTAGHKGDISNPEWIAFGDPDVDRSLLLVSHTDDDSPDTFYQMQESMTVFGFGRQGLEKFLKTVPQTFTLSFVESKKHEKISERAEELLK</sequence>
<dbReference type="InterPro" id="IPR012938">
    <property type="entry name" value="Glc/Sorbosone_DH"/>
</dbReference>
<dbReference type="Pfam" id="PF07995">
    <property type="entry name" value="GSDH"/>
    <property type="match status" value="1"/>
</dbReference>
<accession>A0A934VR68</accession>
<dbReference type="Proteomes" id="UP000617628">
    <property type="component" value="Unassembled WGS sequence"/>
</dbReference>
<feature type="domain" description="GH29D-like beta-sandwich" evidence="2">
    <location>
        <begin position="411"/>
        <end position="472"/>
    </location>
</feature>
<feature type="domain" description="Glucose/Sorbosone dehydrogenase" evidence="1">
    <location>
        <begin position="43"/>
        <end position="354"/>
    </location>
</feature>
<dbReference type="AlphaFoldDB" id="A0A934VR68"/>
<evidence type="ECO:0000313" key="3">
    <source>
        <dbReference type="EMBL" id="MBK1879082.1"/>
    </source>
</evidence>
<organism evidence="3 4">
    <name type="scientific">Pelagicoccus mobilis</name>
    <dbReference type="NCBI Taxonomy" id="415221"/>
    <lineage>
        <taxon>Bacteria</taxon>
        <taxon>Pseudomonadati</taxon>
        <taxon>Verrucomicrobiota</taxon>
        <taxon>Opitutia</taxon>
        <taxon>Puniceicoccales</taxon>
        <taxon>Pelagicoccaceae</taxon>
        <taxon>Pelagicoccus</taxon>
    </lineage>
</organism>
<reference evidence="3" key="1">
    <citation type="submission" date="2021-01" db="EMBL/GenBank/DDBJ databases">
        <title>Modified the classification status of verrucomicrobia.</title>
        <authorList>
            <person name="Feng X."/>
        </authorList>
    </citation>
    <scope>NUCLEOTIDE SEQUENCE</scope>
    <source>
        <strain evidence="3">KCTC 13126</strain>
    </source>
</reference>
<name>A0A934VR68_9BACT</name>
<gene>
    <name evidence="3" type="ORF">JIN87_19515</name>
</gene>
<dbReference type="EMBL" id="JAENIL010000040">
    <property type="protein sequence ID" value="MBK1879082.1"/>
    <property type="molecule type" value="Genomic_DNA"/>
</dbReference>
<evidence type="ECO:0000313" key="4">
    <source>
        <dbReference type="Proteomes" id="UP000617628"/>
    </source>
</evidence>
<dbReference type="PANTHER" id="PTHR19328:SF13">
    <property type="entry name" value="HIPL1 PROTEIN"/>
    <property type="match status" value="1"/>
</dbReference>
<dbReference type="Pfam" id="PF13290">
    <property type="entry name" value="CHB_HEX_C_1"/>
    <property type="match status" value="1"/>
</dbReference>